<dbReference type="EMBL" id="CACQ02004179">
    <property type="protein sequence ID" value="CCF40596.1"/>
    <property type="molecule type" value="Genomic_DNA"/>
</dbReference>
<feature type="domain" description="Cation efflux protein transmembrane" evidence="9">
    <location>
        <begin position="12"/>
        <end position="53"/>
    </location>
</feature>
<protein>
    <submittedName>
        <fullName evidence="10">Cation diffusion facilitator</fullName>
    </submittedName>
</protein>
<dbReference type="PANTHER" id="PTHR45820:SF5">
    <property type="entry name" value="DIFFUSION FACILITATOR FAMILY METAL ION TRANSPORTER, PUTATIVE-RELATED"/>
    <property type="match status" value="1"/>
</dbReference>
<dbReference type="InterPro" id="IPR027469">
    <property type="entry name" value="Cation_efflux_TMD_sf"/>
</dbReference>
<keyword evidence="6 8" id="KW-0472">Membrane</keyword>
<dbReference type="STRING" id="759273.H1VK43"/>
<dbReference type="GO" id="GO:0005385">
    <property type="term" value="F:zinc ion transmembrane transporter activity"/>
    <property type="evidence" value="ECO:0007669"/>
    <property type="project" value="TreeGrafter"/>
</dbReference>
<dbReference type="InterPro" id="IPR058533">
    <property type="entry name" value="Cation_efflux_TM"/>
</dbReference>
<dbReference type="Proteomes" id="UP000007174">
    <property type="component" value="Unassembled WGS sequence"/>
</dbReference>
<evidence type="ECO:0000313" key="11">
    <source>
        <dbReference type="Proteomes" id="UP000007174"/>
    </source>
</evidence>
<feature type="domain" description="Cation efflux protein transmembrane" evidence="9">
    <location>
        <begin position="72"/>
        <end position="212"/>
    </location>
</feature>
<evidence type="ECO:0000256" key="4">
    <source>
        <dbReference type="ARBA" id="ARBA00022833"/>
    </source>
</evidence>
<dbReference type="eggNOG" id="KOG1483">
    <property type="taxonomic scope" value="Eukaryota"/>
</dbReference>
<dbReference type="AlphaFoldDB" id="H1VK43"/>
<comment type="subcellular location">
    <subcellularLocation>
        <location evidence="1">Membrane</location>
        <topology evidence="1">Multi-pass membrane protein</topology>
    </subcellularLocation>
</comment>
<evidence type="ECO:0000256" key="1">
    <source>
        <dbReference type="ARBA" id="ARBA00004141"/>
    </source>
</evidence>
<evidence type="ECO:0000256" key="8">
    <source>
        <dbReference type="SAM" id="Phobius"/>
    </source>
</evidence>
<keyword evidence="3 8" id="KW-0812">Transmembrane</keyword>
<feature type="transmembrane region" description="Helical" evidence="8">
    <location>
        <begin position="12"/>
        <end position="30"/>
    </location>
</feature>
<dbReference type="PANTHER" id="PTHR45820">
    <property type="entry name" value="FI23527P1"/>
    <property type="match status" value="1"/>
</dbReference>
<gene>
    <name evidence="10" type="ORF">CH063_02390</name>
</gene>
<dbReference type="VEuPathDB" id="FungiDB:CH63R_05909"/>
<comment type="similarity">
    <text evidence="2">Belongs to the cation diffusion facilitator (CDF) transporter (TC 2.A.4) family. SLC30A subfamily.</text>
</comment>
<keyword evidence="5 8" id="KW-1133">Transmembrane helix</keyword>
<accession>H1VK43</accession>
<evidence type="ECO:0000256" key="6">
    <source>
        <dbReference type="ARBA" id="ARBA00023136"/>
    </source>
</evidence>
<feature type="region of interest" description="Disordered" evidence="7">
    <location>
        <begin position="102"/>
        <end position="126"/>
    </location>
</feature>
<dbReference type="NCBIfam" id="TIGR01297">
    <property type="entry name" value="CDF"/>
    <property type="match status" value="1"/>
</dbReference>
<dbReference type="GO" id="GO:0006882">
    <property type="term" value="P:intracellular zinc ion homeostasis"/>
    <property type="evidence" value="ECO:0007669"/>
    <property type="project" value="TreeGrafter"/>
</dbReference>
<dbReference type="Gene3D" id="1.20.1510.10">
    <property type="entry name" value="Cation efflux protein transmembrane domain"/>
    <property type="match status" value="2"/>
</dbReference>
<dbReference type="Pfam" id="PF01545">
    <property type="entry name" value="Cation_efflux"/>
    <property type="match status" value="2"/>
</dbReference>
<keyword evidence="4" id="KW-0862">Zinc</keyword>
<dbReference type="InterPro" id="IPR002524">
    <property type="entry name" value="Cation_efflux"/>
</dbReference>
<evidence type="ECO:0000256" key="7">
    <source>
        <dbReference type="SAM" id="MobiDB-lite"/>
    </source>
</evidence>
<organism evidence="10 11">
    <name type="scientific">Colletotrichum higginsianum (strain IMI 349063)</name>
    <name type="common">Crucifer anthracnose fungus</name>
    <dbReference type="NCBI Taxonomy" id="759273"/>
    <lineage>
        <taxon>Eukaryota</taxon>
        <taxon>Fungi</taxon>
        <taxon>Dikarya</taxon>
        <taxon>Ascomycota</taxon>
        <taxon>Pezizomycotina</taxon>
        <taxon>Sordariomycetes</taxon>
        <taxon>Hypocreomycetidae</taxon>
        <taxon>Glomerellales</taxon>
        <taxon>Glomerellaceae</taxon>
        <taxon>Colletotrichum</taxon>
        <taxon>Colletotrichum destructivum species complex</taxon>
    </lineage>
</organism>
<reference evidence="11" key="1">
    <citation type="journal article" date="2012" name="Nat. Genet.">
        <title>Lifestyle transitions in plant pathogenic Colletotrichum fungi deciphered by genome and transcriptome analyses.</title>
        <authorList>
            <person name="O'Connell R.J."/>
            <person name="Thon M.R."/>
            <person name="Hacquard S."/>
            <person name="Amyotte S.G."/>
            <person name="Kleemann J."/>
            <person name="Torres M.F."/>
            <person name="Damm U."/>
            <person name="Buiate E.A."/>
            <person name="Epstein L."/>
            <person name="Alkan N."/>
            <person name="Altmueller J."/>
            <person name="Alvarado-Balderrama L."/>
            <person name="Bauser C.A."/>
            <person name="Becker C."/>
            <person name="Birren B.W."/>
            <person name="Chen Z."/>
            <person name="Choi J."/>
            <person name="Crouch J.A."/>
            <person name="Duvick J.P."/>
            <person name="Farman M.A."/>
            <person name="Gan P."/>
            <person name="Heiman D."/>
            <person name="Henrissat B."/>
            <person name="Howard R.J."/>
            <person name="Kabbage M."/>
            <person name="Koch C."/>
            <person name="Kracher B."/>
            <person name="Kubo Y."/>
            <person name="Law A.D."/>
            <person name="Lebrun M.-H."/>
            <person name="Lee Y.-H."/>
            <person name="Miyara I."/>
            <person name="Moore N."/>
            <person name="Neumann U."/>
            <person name="Nordstroem K."/>
            <person name="Panaccione D.G."/>
            <person name="Panstruga R."/>
            <person name="Place M."/>
            <person name="Proctor R.H."/>
            <person name="Prusky D."/>
            <person name="Rech G."/>
            <person name="Reinhardt R."/>
            <person name="Rollins J.A."/>
            <person name="Rounsley S."/>
            <person name="Schardl C.L."/>
            <person name="Schwartz D.C."/>
            <person name="Shenoy N."/>
            <person name="Shirasu K."/>
            <person name="Sikhakolli U.R."/>
            <person name="Stueber K."/>
            <person name="Sukno S.A."/>
            <person name="Sweigard J.A."/>
            <person name="Takano Y."/>
            <person name="Takahara H."/>
            <person name="Trail F."/>
            <person name="van der Does H.C."/>
            <person name="Voll L.M."/>
            <person name="Will I."/>
            <person name="Young S."/>
            <person name="Zeng Q."/>
            <person name="Zhang J."/>
            <person name="Zhou S."/>
            <person name="Dickman M.B."/>
            <person name="Schulze-Lefert P."/>
            <person name="Ver Loren van Themaat E."/>
            <person name="Ma L.-J."/>
            <person name="Vaillancourt L.J."/>
        </authorList>
    </citation>
    <scope>NUCLEOTIDE SEQUENCE [LARGE SCALE GENOMIC DNA]</scope>
    <source>
        <strain evidence="11">IMI 349063</strain>
    </source>
</reference>
<dbReference type="VEuPathDB" id="FungiDB:CH63R_13977"/>
<dbReference type="SUPFAM" id="SSF161111">
    <property type="entry name" value="Cation efflux protein transmembrane domain-like"/>
    <property type="match status" value="1"/>
</dbReference>
<evidence type="ECO:0000256" key="5">
    <source>
        <dbReference type="ARBA" id="ARBA00022989"/>
    </source>
</evidence>
<feature type="compositionally biased region" description="Basic and acidic residues" evidence="7">
    <location>
        <begin position="102"/>
        <end position="112"/>
    </location>
</feature>
<evidence type="ECO:0000259" key="9">
    <source>
        <dbReference type="Pfam" id="PF01545"/>
    </source>
</evidence>
<name>H1VK43_COLHI</name>
<dbReference type="GO" id="GO:0016020">
    <property type="term" value="C:membrane"/>
    <property type="evidence" value="ECO:0007669"/>
    <property type="project" value="UniProtKB-SubCell"/>
</dbReference>
<evidence type="ECO:0000256" key="2">
    <source>
        <dbReference type="ARBA" id="ARBA00008873"/>
    </source>
</evidence>
<sequence>MRFHVTRKQRLVATIAISGGFFVAELVIGFRTKSLALIADAFHYVTDATGLFVGPEVLARDVDFWLETRPIVEEPVLILKMGCIGLGLNVLVMSFLHESHHGHDHANEKGQNDGESIEEPLGIGGTSSVNVYSKEEDIKHEHRVRDLGMLGVMIHVIGDAINNVGVIVAAVVIWKGEGNGRFYADPGVSLFIALTIMGSAWPLCKRAGHILLESAPPDLSLDDVRAEITKVSGVESVADLLVWRIDQRTMLATAHVIVTDDSVNNFNSKATAIGAGLRPYGIQSIALQPTRQRPVTPAVVGHESASDISEVSKAA</sequence>
<evidence type="ECO:0000313" key="10">
    <source>
        <dbReference type="EMBL" id="CCF40596.1"/>
    </source>
</evidence>
<feature type="region of interest" description="Disordered" evidence="7">
    <location>
        <begin position="293"/>
        <end position="315"/>
    </location>
</feature>
<evidence type="ECO:0000256" key="3">
    <source>
        <dbReference type="ARBA" id="ARBA00022692"/>
    </source>
</evidence>
<dbReference type="HOGENOM" id="CLU_013430_4_0_1"/>
<proteinExistence type="inferred from homology"/>